<protein>
    <submittedName>
        <fullName evidence="1">Uncharacterized protein</fullName>
    </submittedName>
</protein>
<accession>A0A2W1EYF2</accession>
<dbReference type="AlphaFoldDB" id="A0A2W1EYF2"/>
<dbReference type="Proteomes" id="UP000245464">
    <property type="component" value="Chromosome 1"/>
</dbReference>
<comment type="caution">
    <text evidence="1">The sequence shown here is derived from an EMBL/GenBank/DDBJ whole genome shotgun (WGS) entry which is preliminary data.</text>
</comment>
<dbReference type="KEGG" id="ptrr:90954168"/>
<proteinExistence type="predicted"/>
<dbReference type="EMBL" id="NQIK02000001">
    <property type="protein sequence ID" value="KAF7577768.1"/>
    <property type="molecule type" value="Genomic_DNA"/>
</dbReference>
<name>A0A2W1EYF2_9PLEO</name>
<reference evidence="1 2" key="1">
    <citation type="journal article" date="2018" name="BMC Genomics">
        <title>Comparative genomics of the wheat fungal pathogen Pyrenophora tritici-repentis reveals chromosomal variations and genome plasticity.</title>
        <authorList>
            <person name="Moolhuijzen P."/>
            <person name="See P.T."/>
            <person name="Hane J.K."/>
            <person name="Shi G."/>
            <person name="Liu Z."/>
            <person name="Oliver R.P."/>
            <person name="Moffat C.S."/>
        </authorList>
    </citation>
    <scope>NUCLEOTIDE SEQUENCE [LARGE SCALE GENOMIC DNA]</scope>
    <source>
        <strain evidence="1">M4</strain>
    </source>
</reference>
<dbReference type="GeneID" id="90954168"/>
<evidence type="ECO:0000313" key="1">
    <source>
        <dbReference type="EMBL" id="KAF7577768.1"/>
    </source>
</evidence>
<evidence type="ECO:0000313" key="2">
    <source>
        <dbReference type="Proteomes" id="UP000245464"/>
    </source>
</evidence>
<organism evidence="1 2">
    <name type="scientific">Pyrenophora tritici-repentis</name>
    <dbReference type="NCBI Taxonomy" id="45151"/>
    <lineage>
        <taxon>Eukaryota</taxon>
        <taxon>Fungi</taxon>
        <taxon>Dikarya</taxon>
        <taxon>Ascomycota</taxon>
        <taxon>Pezizomycotina</taxon>
        <taxon>Dothideomycetes</taxon>
        <taxon>Pleosporomycetidae</taxon>
        <taxon>Pleosporales</taxon>
        <taxon>Pleosporineae</taxon>
        <taxon>Pleosporaceae</taxon>
        <taxon>Pyrenophora</taxon>
    </lineage>
</organism>
<gene>
    <name evidence="1" type="ORF">PtrM4_020080</name>
</gene>
<dbReference type="RefSeq" id="XP_065965587.1">
    <property type="nucleotide sequence ID" value="XM_066103385.1"/>
</dbReference>
<sequence>MARNQPPFTWARDFKEHVATDSPPVWADEKYYVDDEEGPRAHYVPTDQDLRRTTKMGTAMGVDELPGWPALYDGTMEPGEKETAEC</sequence>